<dbReference type="RefSeq" id="WP_138081503.1">
    <property type="nucleotide sequence ID" value="NZ_VAJM01000016.1"/>
</dbReference>
<dbReference type="OrthoDB" id="877995at2"/>
<organism evidence="2 3">
    <name type="scientific">Hymenobacter jeollabukensis</name>
    <dbReference type="NCBI Taxonomy" id="2025313"/>
    <lineage>
        <taxon>Bacteria</taxon>
        <taxon>Pseudomonadati</taxon>
        <taxon>Bacteroidota</taxon>
        <taxon>Cytophagia</taxon>
        <taxon>Cytophagales</taxon>
        <taxon>Hymenobacteraceae</taxon>
        <taxon>Hymenobacter</taxon>
    </lineage>
</organism>
<comment type="caution">
    <text evidence="2">The sequence shown here is derived from an EMBL/GenBank/DDBJ whole genome shotgun (WGS) entry which is preliminary data.</text>
</comment>
<proteinExistence type="predicted"/>
<evidence type="ECO:0000313" key="2">
    <source>
        <dbReference type="EMBL" id="TLM88695.1"/>
    </source>
</evidence>
<evidence type="ECO:0000313" key="3">
    <source>
        <dbReference type="Proteomes" id="UP000305517"/>
    </source>
</evidence>
<protein>
    <submittedName>
        <fullName evidence="2">Uncharacterized protein</fullName>
    </submittedName>
</protein>
<dbReference type="EMBL" id="VAJM01000016">
    <property type="protein sequence ID" value="TLM88695.1"/>
    <property type="molecule type" value="Genomic_DNA"/>
</dbReference>
<dbReference type="Proteomes" id="UP000305517">
    <property type="component" value="Unassembled WGS sequence"/>
</dbReference>
<feature type="region of interest" description="Disordered" evidence="1">
    <location>
        <begin position="115"/>
        <end position="136"/>
    </location>
</feature>
<sequence length="167" mass="18487">MSQPAPQMPEKFAGVLTRAELPADLIWSGKQPLPAIGERVYIRMNDFGPAVVNYYFHADGFLGVLCTPEVLPDWFKLQSPGVTKVHAFGVELGDFPTLPVELPLSVLEAGEAVQKRHLNDKQREAKREYPNDPELRKAHCAEARAAWERACARTDEARAREAAPPAG</sequence>
<evidence type="ECO:0000256" key="1">
    <source>
        <dbReference type="SAM" id="MobiDB-lite"/>
    </source>
</evidence>
<reference evidence="2 3" key="1">
    <citation type="submission" date="2019-05" db="EMBL/GenBank/DDBJ databases">
        <title>Hymenobacter edaphi sp. nov., isolated from abandoned arsenic-contaminated farmland soil.</title>
        <authorList>
            <person name="Nie L."/>
        </authorList>
    </citation>
    <scope>NUCLEOTIDE SEQUENCE [LARGE SCALE GENOMIC DNA]</scope>
    <source>
        <strain evidence="2 3">1-3-3-8</strain>
    </source>
</reference>
<accession>A0A5R8WIU1</accession>
<gene>
    <name evidence="2" type="ORF">FDY95_22945</name>
</gene>
<keyword evidence="3" id="KW-1185">Reference proteome</keyword>
<dbReference type="AlphaFoldDB" id="A0A5R8WIU1"/>
<name>A0A5R8WIU1_9BACT</name>